<dbReference type="SUPFAM" id="SSF53474">
    <property type="entry name" value="alpha/beta-Hydrolases"/>
    <property type="match status" value="1"/>
</dbReference>
<accession>K6WAQ8</accession>
<dbReference type="AlphaFoldDB" id="K6WAQ8"/>
<dbReference type="InterPro" id="IPR051321">
    <property type="entry name" value="PHA/PHB_synthase"/>
</dbReference>
<dbReference type="STRING" id="1108045.GORHZ_118_00370"/>
<gene>
    <name evidence="2" type="ORF">GORHZ_118_00370</name>
</gene>
<reference evidence="2 3" key="1">
    <citation type="submission" date="2012-08" db="EMBL/GenBank/DDBJ databases">
        <title>Whole genome shotgun sequence of Gordonia rhizosphera NBRC 16068.</title>
        <authorList>
            <person name="Takarada H."/>
            <person name="Isaki S."/>
            <person name="Hosoyama A."/>
            <person name="Tsuchikane K."/>
            <person name="Katsumata H."/>
            <person name="Baba S."/>
            <person name="Ohji S."/>
            <person name="Yamazaki S."/>
            <person name="Fujita N."/>
        </authorList>
    </citation>
    <scope>NUCLEOTIDE SEQUENCE [LARGE SCALE GENOMIC DNA]</scope>
    <source>
        <strain evidence="2 3">NBRC 16068</strain>
    </source>
</reference>
<dbReference type="RefSeq" id="WP_006333908.1">
    <property type="nucleotide sequence ID" value="NZ_BAHC01000118.1"/>
</dbReference>
<dbReference type="PANTHER" id="PTHR36837">
    <property type="entry name" value="POLY(3-HYDROXYALKANOATE) POLYMERASE SUBUNIT PHAC"/>
    <property type="match status" value="1"/>
</dbReference>
<name>K6WAQ8_9ACTN</name>
<keyword evidence="3" id="KW-1185">Reference proteome</keyword>
<dbReference type="Gene3D" id="3.40.50.1820">
    <property type="entry name" value="alpha/beta hydrolase"/>
    <property type="match status" value="1"/>
</dbReference>
<dbReference type="EMBL" id="BAHC01000118">
    <property type="protein sequence ID" value="GAB90821.1"/>
    <property type="molecule type" value="Genomic_DNA"/>
</dbReference>
<organism evidence="2 3">
    <name type="scientific">Gordonia rhizosphera NBRC 16068</name>
    <dbReference type="NCBI Taxonomy" id="1108045"/>
    <lineage>
        <taxon>Bacteria</taxon>
        <taxon>Bacillati</taxon>
        <taxon>Actinomycetota</taxon>
        <taxon>Actinomycetes</taxon>
        <taxon>Mycobacteriales</taxon>
        <taxon>Gordoniaceae</taxon>
        <taxon>Gordonia</taxon>
    </lineage>
</organism>
<dbReference type="GO" id="GO:0003824">
    <property type="term" value="F:catalytic activity"/>
    <property type="evidence" value="ECO:0007669"/>
    <property type="project" value="UniProtKB-ARBA"/>
</dbReference>
<feature type="domain" description="AB hydrolase-1" evidence="1">
    <location>
        <begin position="66"/>
        <end position="329"/>
    </location>
</feature>
<protein>
    <submittedName>
        <fullName evidence="2">Putative polyhydroxyalkanoate synthase</fullName>
    </submittedName>
</protein>
<dbReference type="InterPro" id="IPR000073">
    <property type="entry name" value="AB_hydrolase_1"/>
</dbReference>
<dbReference type="InterPro" id="IPR029058">
    <property type="entry name" value="AB_hydrolase_fold"/>
</dbReference>
<dbReference type="OrthoDB" id="7208816at2"/>
<evidence type="ECO:0000313" key="3">
    <source>
        <dbReference type="Proteomes" id="UP000008363"/>
    </source>
</evidence>
<dbReference type="Proteomes" id="UP000008363">
    <property type="component" value="Unassembled WGS sequence"/>
</dbReference>
<evidence type="ECO:0000259" key="1">
    <source>
        <dbReference type="Pfam" id="PF00561"/>
    </source>
</evidence>
<dbReference type="Pfam" id="PF00561">
    <property type="entry name" value="Abhydrolase_1"/>
    <property type="match status" value="1"/>
</dbReference>
<dbReference type="eggNOG" id="COG3243">
    <property type="taxonomic scope" value="Bacteria"/>
</dbReference>
<dbReference type="PANTHER" id="PTHR36837:SF2">
    <property type="entry name" value="POLY(3-HYDROXYALKANOATE) POLYMERASE SUBUNIT PHAC"/>
    <property type="match status" value="1"/>
</dbReference>
<sequence>MKIAGVNTPEAVGGRVDRTRLRAVNGLRLLAGLDRPGVGCTSSTVVWSDGRASMKRYRAGVDNGSPLLLVPSLVNRSYIWDLRPGDSVVEHLLAEGYDVYLLDWGTPDARDASATMSRYVDDYMQQAFDRVVELSGQDPVVVGHCFGGLIALLWAASKPPRQPRALITLAAPTNWAEMGPLSWLTQQGRIEPEDILDETGNVPPAAMLRAFQMLRPLGDLTGYVTLIDRLHDRQATQAIWALTHWAHDHVPFPGAVFVEMIRVLNRDNSLVSGKVMMGGTVRSLDSITAPFLNIYGTTDHVTPPTSVAPLTGLVGDGTGAERVLRAGHVGLLVGGSARKRTVPAIVGYLNEIGALSSTGSGHGY</sequence>
<proteinExistence type="predicted"/>
<comment type="caution">
    <text evidence="2">The sequence shown here is derived from an EMBL/GenBank/DDBJ whole genome shotgun (WGS) entry which is preliminary data.</text>
</comment>
<evidence type="ECO:0000313" key="2">
    <source>
        <dbReference type="EMBL" id="GAB90821.1"/>
    </source>
</evidence>